<accession>A0A6A6Q8F9</accession>
<evidence type="ECO:0000313" key="4">
    <source>
        <dbReference type="Proteomes" id="UP000799767"/>
    </source>
</evidence>
<evidence type="ECO:0000256" key="1">
    <source>
        <dbReference type="SAM" id="MobiDB-lite"/>
    </source>
</evidence>
<feature type="region of interest" description="Disordered" evidence="1">
    <location>
        <begin position="565"/>
        <end position="602"/>
    </location>
</feature>
<dbReference type="EMBL" id="MU001631">
    <property type="protein sequence ID" value="KAF2488226.1"/>
    <property type="molecule type" value="Genomic_DNA"/>
</dbReference>
<evidence type="ECO:0008006" key="5">
    <source>
        <dbReference type="Google" id="ProtNLM"/>
    </source>
</evidence>
<evidence type="ECO:0000256" key="2">
    <source>
        <dbReference type="SAM" id="Phobius"/>
    </source>
</evidence>
<dbReference type="OrthoDB" id="5397682at2759"/>
<feature type="region of interest" description="Disordered" evidence="1">
    <location>
        <begin position="1"/>
        <end position="36"/>
    </location>
</feature>
<feature type="compositionally biased region" description="Basic and acidic residues" evidence="1">
    <location>
        <begin position="14"/>
        <end position="24"/>
    </location>
</feature>
<feature type="compositionally biased region" description="Acidic residues" evidence="1">
    <location>
        <begin position="733"/>
        <end position="744"/>
    </location>
</feature>
<feature type="transmembrane region" description="Helical" evidence="2">
    <location>
        <begin position="46"/>
        <end position="62"/>
    </location>
</feature>
<organism evidence="3 4">
    <name type="scientific">Neohortaea acidophila</name>
    <dbReference type="NCBI Taxonomy" id="245834"/>
    <lineage>
        <taxon>Eukaryota</taxon>
        <taxon>Fungi</taxon>
        <taxon>Dikarya</taxon>
        <taxon>Ascomycota</taxon>
        <taxon>Pezizomycotina</taxon>
        <taxon>Dothideomycetes</taxon>
        <taxon>Dothideomycetidae</taxon>
        <taxon>Mycosphaerellales</taxon>
        <taxon>Teratosphaeriaceae</taxon>
        <taxon>Neohortaea</taxon>
    </lineage>
</organism>
<keyword evidence="2" id="KW-0812">Transmembrane</keyword>
<protein>
    <recommendedName>
        <fullName evidence="5">Glycosyltransferase 2</fullName>
    </recommendedName>
</protein>
<keyword evidence="2" id="KW-0472">Membrane</keyword>
<dbReference type="AlphaFoldDB" id="A0A6A6Q8F9"/>
<evidence type="ECO:0000313" key="3">
    <source>
        <dbReference type="EMBL" id="KAF2488226.1"/>
    </source>
</evidence>
<dbReference type="PANTHER" id="PTHR33604:SF3">
    <property type="entry name" value="OSJNBA0004B13.7 PROTEIN"/>
    <property type="match status" value="1"/>
</dbReference>
<dbReference type="Proteomes" id="UP000799767">
    <property type="component" value="Unassembled WGS sequence"/>
</dbReference>
<keyword evidence="2" id="KW-1133">Transmembrane helix</keyword>
<dbReference type="GeneID" id="54471481"/>
<dbReference type="RefSeq" id="XP_033594795.1">
    <property type="nucleotide sequence ID" value="XM_033730479.1"/>
</dbReference>
<sequence length="756" mass="84398">MSAHRRFQSGGDEELGKRDDDYWRPRSTAAASSPNVPHSWRRRKRWRLPLALLALACLYYLVRTLSAPTSFAPLSADDTDVQPSGVPYTHGEIKEPTSAPPKPGRDADTTPSMRYFDGKIRFYRLASSLHDIARTKGMLSVNRNVLFAASSLKSVANLMPLACKMGKWKRNYVHFAVMGRDTLSMERILDINGADAAECRIAFHDARSDYAQFSTDRRAALSVMGAMKHINDFMHPQVIITDDARLENDFFTEAMRIKADELGKPMIEIPAGAYDDFEWMTKLDTGSLANWYEPNIDILIHAPPHSSGGLIRTVKSLVDASYAGMKRPKLTVELPSDVDSWAEQYLQSLAWPPDEQYRSLKTNGLTLRRRIPSSRIRAEEASLRFLESFYPSSTENSHVLLLSSQAELSPTFFHYLYYTILEYRYSAYDSAEVRDLLGVSLDVPEFLTDGNVKLDRPQVEHMASKRYTEDATLDKSALVPFLYGAPTSTASLIFGDKWTVFHGFLKRRLAAHHAGVVQKSVKLVTQAEPAWMEYLMELMRAKGWYMLHPASPFATIHNDLARIPEEYMRPPTPPPTPDTSSPTPSKQDDENEESFLTAPNLPSIPLRTESHNFATSTTPLHALLPFDADLPELQYLPYIDHTGEKATVSTPKLTRMGYASHFRANVGGCKAADVDRPRIVPFMTADELFCLPEMEVEFGDDEDEPAGEADTMEMVDAILAEVGARVDGREDDAAAEAAEADDDGAMPAPAPEPASG</sequence>
<keyword evidence="4" id="KW-1185">Reference proteome</keyword>
<reference evidence="3" key="1">
    <citation type="journal article" date="2020" name="Stud. Mycol.">
        <title>101 Dothideomycetes genomes: a test case for predicting lifestyles and emergence of pathogens.</title>
        <authorList>
            <person name="Haridas S."/>
            <person name="Albert R."/>
            <person name="Binder M."/>
            <person name="Bloem J."/>
            <person name="Labutti K."/>
            <person name="Salamov A."/>
            <person name="Andreopoulos B."/>
            <person name="Baker S."/>
            <person name="Barry K."/>
            <person name="Bills G."/>
            <person name="Bluhm B."/>
            <person name="Cannon C."/>
            <person name="Castanera R."/>
            <person name="Culley D."/>
            <person name="Daum C."/>
            <person name="Ezra D."/>
            <person name="Gonzalez J."/>
            <person name="Henrissat B."/>
            <person name="Kuo A."/>
            <person name="Liang C."/>
            <person name="Lipzen A."/>
            <person name="Lutzoni F."/>
            <person name="Magnuson J."/>
            <person name="Mondo S."/>
            <person name="Nolan M."/>
            <person name="Ohm R."/>
            <person name="Pangilinan J."/>
            <person name="Park H.-J."/>
            <person name="Ramirez L."/>
            <person name="Alfaro M."/>
            <person name="Sun H."/>
            <person name="Tritt A."/>
            <person name="Yoshinaga Y."/>
            <person name="Zwiers L.-H."/>
            <person name="Turgeon B."/>
            <person name="Goodwin S."/>
            <person name="Spatafora J."/>
            <person name="Crous P."/>
            <person name="Grigoriev I."/>
        </authorList>
    </citation>
    <scope>NUCLEOTIDE SEQUENCE</scope>
    <source>
        <strain evidence="3">CBS 113389</strain>
    </source>
</reference>
<dbReference type="PANTHER" id="PTHR33604">
    <property type="entry name" value="OSJNBA0004B13.7 PROTEIN"/>
    <property type="match status" value="1"/>
</dbReference>
<proteinExistence type="predicted"/>
<feature type="region of interest" description="Disordered" evidence="1">
    <location>
        <begin position="73"/>
        <end position="110"/>
    </location>
</feature>
<gene>
    <name evidence="3" type="ORF">BDY17DRAFT_243895</name>
</gene>
<name>A0A6A6Q8F9_9PEZI</name>
<feature type="region of interest" description="Disordered" evidence="1">
    <location>
        <begin position="725"/>
        <end position="756"/>
    </location>
</feature>